<dbReference type="RefSeq" id="XP_041405719.1">
    <property type="nucleotide sequence ID" value="XM_041549785.1"/>
</dbReference>
<dbReference type="Proteomes" id="UP000644660">
    <property type="component" value="Unassembled WGS sequence"/>
</dbReference>
<feature type="region of interest" description="Disordered" evidence="2">
    <location>
        <begin position="232"/>
        <end position="296"/>
    </location>
</feature>
<dbReference type="EMBL" id="CAEFZW010000003">
    <property type="protein sequence ID" value="CAB4253874.1"/>
    <property type="molecule type" value="Genomic_DNA"/>
</dbReference>
<evidence type="ECO:0000313" key="4">
    <source>
        <dbReference type="Proteomes" id="UP000644660"/>
    </source>
</evidence>
<dbReference type="AlphaFoldDB" id="A0A8H2VEX3"/>
<evidence type="ECO:0000256" key="2">
    <source>
        <dbReference type="SAM" id="MobiDB-lite"/>
    </source>
</evidence>
<dbReference type="OrthoDB" id="4070640at2759"/>
<proteinExistence type="predicted"/>
<evidence type="ECO:0000256" key="1">
    <source>
        <dbReference type="SAM" id="Coils"/>
    </source>
</evidence>
<organism evidence="3 4">
    <name type="scientific">Maudiozyma barnettii</name>
    <dbReference type="NCBI Taxonomy" id="61262"/>
    <lineage>
        <taxon>Eukaryota</taxon>
        <taxon>Fungi</taxon>
        <taxon>Dikarya</taxon>
        <taxon>Ascomycota</taxon>
        <taxon>Saccharomycotina</taxon>
        <taxon>Saccharomycetes</taxon>
        <taxon>Saccharomycetales</taxon>
        <taxon>Saccharomycetaceae</taxon>
        <taxon>Maudiozyma</taxon>
    </lineage>
</organism>
<evidence type="ECO:0000313" key="3">
    <source>
        <dbReference type="EMBL" id="CAB4253874.1"/>
    </source>
</evidence>
<feature type="compositionally biased region" description="Low complexity" evidence="2">
    <location>
        <begin position="93"/>
        <end position="103"/>
    </location>
</feature>
<dbReference type="GeneID" id="64856849"/>
<feature type="coiled-coil region" evidence="1">
    <location>
        <begin position="527"/>
        <end position="561"/>
    </location>
</feature>
<feature type="compositionally biased region" description="Low complexity" evidence="2">
    <location>
        <begin position="258"/>
        <end position="277"/>
    </location>
</feature>
<feature type="compositionally biased region" description="Low complexity" evidence="2">
    <location>
        <begin position="234"/>
        <end position="246"/>
    </location>
</feature>
<feature type="compositionally biased region" description="Polar residues" evidence="2">
    <location>
        <begin position="247"/>
        <end position="257"/>
    </location>
</feature>
<accession>A0A8H2VEX3</accession>
<feature type="compositionally biased region" description="Basic residues" evidence="2">
    <location>
        <begin position="283"/>
        <end position="296"/>
    </location>
</feature>
<keyword evidence="4" id="KW-1185">Reference proteome</keyword>
<gene>
    <name evidence="3" type="ORF">KABA2_03S07370</name>
</gene>
<comment type="caution">
    <text evidence="3">The sequence shown here is derived from an EMBL/GenBank/DDBJ whole genome shotgun (WGS) entry which is preliminary data.</text>
</comment>
<reference evidence="3 4" key="1">
    <citation type="submission" date="2020-05" db="EMBL/GenBank/DDBJ databases">
        <authorList>
            <person name="Casaregola S."/>
            <person name="Devillers H."/>
            <person name="Grondin C."/>
        </authorList>
    </citation>
    <scope>NUCLEOTIDE SEQUENCE [LARGE SCALE GENOMIC DNA]</scope>
    <source>
        <strain evidence="3 4">CLIB 1767</strain>
    </source>
</reference>
<feature type="region of interest" description="Disordered" evidence="2">
    <location>
        <begin position="48"/>
        <end position="115"/>
    </location>
</feature>
<feature type="compositionally biased region" description="Polar residues" evidence="2">
    <location>
        <begin position="48"/>
        <end position="84"/>
    </location>
</feature>
<sequence>MNDIELNFTNNQNVAATSLGLIHHQTKLDVFIIKAFSLLTNRSIIDSNGFNSTVNSPQTAVPSTSNSKSGTPNDSNSKVNTPSQGKVDVVNQTGTTSSMTSTGPVKTETQEQPNQNSTIFQTRAQFIPIFQKISAIYNATLTNIPIDEKSTSPKSAIELFQRLHQIIRELTLSYSSSPYVGYFNGLKDHMWEIKPDSEFISDRLWQLATTSILTVFNAETGIMINQNLRNKRINSSNSSPNNSGSNTEGPTGNNTAETTPTSLINSTTTTLTNNGNNAGQAPKRVKKKYTRKKNVSAKKIQNGKNINTQGPRHSTSVIPDFPLNQTDPLTTNINGQQQASQQQSLNMNMDASLPHILQKRLQNVSLDINSRSLGGYYTQPTSPGSDVNTFEFGLAPNDYNSTDYNAALQNATINSNSNVNTDNTNLIGNNTSMNMNNNSLNSSIWKRRSMGALNGTVIDGEDTVDDLLQFSNSLKNKNNHASISVMDNTLSNPGTGVQIGAENNLQNNEAKNGQDMILVEHVSRLLKQSYGSLLNEKDQRISQLERELELQRNETQWLRKMLIEDMGCVRSLLSNTRK</sequence>
<protein>
    <submittedName>
        <fullName evidence="3">Similar to Saccharomyces cerevisiae YNL199C GCR2 Transcriptional activator of genes involved in glycolysis</fullName>
    </submittedName>
</protein>
<keyword evidence="1" id="KW-0175">Coiled coil</keyword>
<name>A0A8H2VEX3_9SACH</name>